<dbReference type="AlphaFoldDB" id="F9W903"/>
<dbReference type="VEuPathDB" id="TriTrypDB:TcIL3000_0_44260"/>
<dbReference type="GO" id="GO:0003676">
    <property type="term" value="F:nucleic acid binding"/>
    <property type="evidence" value="ECO:0007669"/>
    <property type="project" value="InterPro"/>
</dbReference>
<reference evidence="5" key="1">
    <citation type="submission" date="2011-07" db="EMBL/GenBank/DDBJ databases">
        <title>Divergent evolution of antigenic variation in African trypanosomes.</title>
        <authorList>
            <person name="Jackson A.P."/>
            <person name="Berry A."/>
            <person name="Allison H.C."/>
            <person name="Burton P."/>
            <person name="Anderson J."/>
            <person name="Aslett M."/>
            <person name="Brown R."/>
            <person name="Corton N."/>
            <person name="Harris D."/>
            <person name="Hauser H."/>
            <person name="Gamble J."/>
            <person name="Gilderthorp R."/>
            <person name="McQuillan J."/>
            <person name="Quail M.A."/>
            <person name="Sanders M."/>
            <person name="Van Tonder A."/>
            <person name="Ginger M.L."/>
            <person name="Donelson J.E."/>
            <person name="Field M.C."/>
            <person name="Barry J.D."/>
            <person name="Berriman M."/>
            <person name="Hertz-Fowler C."/>
        </authorList>
    </citation>
    <scope>NUCLEOTIDE SEQUENCE [LARGE SCALE GENOMIC DNA]</scope>
    <source>
        <strain evidence="5">IL3000</strain>
    </source>
</reference>
<accession>F9W903</accession>
<dbReference type="SMART" id="SM00343">
    <property type="entry name" value="ZnF_C2HC"/>
    <property type="match status" value="3"/>
</dbReference>
<keyword evidence="1" id="KW-0863">Zinc-finger</keyword>
<name>F9W903_TRYCI</name>
<feature type="compositionally biased region" description="Polar residues" evidence="2">
    <location>
        <begin position="381"/>
        <end position="390"/>
    </location>
</feature>
<dbReference type="PROSITE" id="PS50158">
    <property type="entry name" value="ZF_CCHC"/>
    <property type="match status" value="1"/>
</dbReference>
<feature type="compositionally biased region" description="Polar residues" evidence="2">
    <location>
        <begin position="301"/>
        <end position="312"/>
    </location>
</feature>
<keyword evidence="1" id="KW-0862">Zinc</keyword>
<dbReference type="EMBL" id="CAEQ01001248">
    <property type="protein sequence ID" value="CCD13692.1"/>
    <property type="molecule type" value="Genomic_DNA"/>
</dbReference>
<dbReference type="InterPro" id="IPR001878">
    <property type="entry name" value="Znf_CCHC"/>
</dbReference>
<keyword evidence="5" id="KW-1185">Reference proteome</keyword>
<gene>
    <name evidence="4" type="ORF">TCIL3000_0_44260</name>
</gene>
<dbReference type="Proteomes" id="UP000000702">
    <property type="component" value="Unassembled WGS sequence"/>
</dbReference>
<feature type="compositionally biased region" description="Low complexity" evidence="2">
    <location>
        <begin position="364"/>
        <end position="376"/>
    </location>
</feature>
<evidence type="ECO:0000259" key="3">
    <source>
        <dbReference type="PROSITE" id="PS50158"/>
    </source>
</evidence>
<feature type="region of interest" description="Disordered" evidence="2">
    <location>
        <begin position="280"/>
        <end position="399"/>
    </location>
</feature>
<evidence type="ECO:0000256" key="1">
    <source>
        <dbReference type="PROSITE-ProRule" id="PRU00047"/>
    </source>
</evidence>
<protein>
    <submittedName>
        <fullName evidence="4">WGS project CAEQ00000000 data, annotated contig 1806</fullName>
    </submittedName>
</protein>
<evidence type="ECO:0000313" key="4">
    <source>
        <dbReference type="EMBL" id="CCD13692.1"/>
    </source>
</evidence>
<sequence length="433" mass="48598">MRSDRYDVEPAVQAGPNDLVKCKLHGTVRMAKYCHSSAVCNADQVVIDFTYECKERSRCAGTTPSVGELLNRKPIKRNAEGREEPVSECKMEVMVSEGMSSAGLSTIAEGGKQPEGTQRGPSRYYDLAAQRAQGAGPMKKVCWNCGIEGHEKPNCPNMLCRYCHGVRSQNHFCQESRPSPFIVMCPTLQFSEEMSAVQCVSCSALGHFDCTTAMSGVIPSCCFCGGKGHSAFDCIHRKESAVDHWVARMRVSEGGPVSKNYEWGSNNAGYHASTPHFRAEQNRSYSGGGIGGSYGRDDTRSTNVASSYQSRNRNFDESSRGQRSAPHQTYDDGFRDREKRSLRGYGEKVYYRNDDGMQRSGNWQDQQHQRQQYRYDGGNGNASRQMSQKGHVSDRSRVQRTSFSRYRQVQRGEPTNSRLRNISENDEYYDSFF</sequence>
<reference evidence="4 5" key="2">
    <citation type="journal article" date="2012" name="Proc. Natl. Acad. Sci. U.S.A.">
        <title>Antigenic diversity is generated by distinct evolutionary mechanisms in African trypanosome species.</title>
        <authorList>
            <person name="Jackson A.P."/>
            <person name="Berry A."/>
            <person name="Aslett M."/>
            <person name="Allison H.C."/>
            <person name="Burton P."/>
            <person name="Vavrova-Anderson J."/>
            <person name="Brown R."/>
            <person name="Browne H."/>
            <person name="Corton N."/>
            <person name="Hauser H."/>
            <person name="Gamble J."/>
            <person name="Gilderthorp R."/>
            <person name="Marcello L."/>
            <person name="McQuillan J."/>
            <person name="Otto T.D."/>
            <person name="Quail M.A."/>
            <person name="Sanders M.J."/>
            <person name="van Tonder A."/>
            <person name="Ginger M.L."/>
            <person name="Field M.C."/>
            <person name="Barry J.D."/>
            <person name="Hertz-Fowler C."/>
            <person name="Berriman M."/>
        </authorList>
    </citation>
    <scope>NUCLEOTIDE SEQUENCE [LARGE SCALE GENOMIC DNA]</scope>
    <source>
        <strain evidence="4 5">IL3000</strain>
    </source>
</reference>
<dbReference type="GO" id="GO:0008270">
    <property type="term" value="F:zinc ion binding"/>
    <property type="evidence" value="ECO:0007669"/>
    <property type="project" value="UniProtKB-KW"/>
</dbReference>
<comment type="caution">
    <text evidence="4">The sequence shown here is derived from an EMBL/GenBank/DDBJ whole genome shotgun (WGS) entry which is preliminary data.</text>
</comment>
<evidence type="ECO:0000313" key="5">
    <source>
        <dbReference type="Proteomes" id="UP000000702"/>
    </source>
</evidence>
<keyword evidence="1" id="KW-0479">Metal-binding</keyword>
<evidence type="ECO:0000256" key="2">
    <source>
        <dbReference type="SAM" id="MobiDB-lite"/>
    </source>
</evidence>
<feature type="domain" description="CCHC-type" evidence="3">
    <location>
        <begin position="142"/>
        <end position="157"/>
    </location>
</feature>
<organism evidence="4 5">
    <name type="scientific">Trypanosoma congolense (strain IL3000)</name>
    <dbReference type="NCBI Taxonomy" id="1068625"/>
    <lineage>
        <taxon>Eukaryota</taxon>
        <taxon>Discoba</taxon>
        <taxon>Euglenozoa</taxon>
        <taxon>Kinetoplastea</taxon>
        <taxon>Metakinetoplastina</taxon>
        <taxon>Trypanosomatida</taxon>
        <taxon>Trypanosomatidae</taxon>
        <taxon>Trypanosoma</taxon>
        <taxon>Nannomonas</taxon>
    </lineage>
</organism>
<feature type="compositionally biased region" description="Basic and acidic residues" evidence="2">
    <location>
        <begin position="329"/>
        <end position="357"/>
    </location>
</feature>
<proteinExistence type="predicted"/>